<reference evidence="1 2" key="1">
    <citation type="submission" date="2018-05" db="EMBL/GenBank/DDBJ databases">
        <title>Genomic Encyclopedia of Type Strains, Phase IV (KMG-IV): sequencing the most valuable type-strain genomes for metagenomic binning, comparative biology and taxonomic classification.</title>
        <authorList>
            <person name="Goeker M."/>
        </authorList>
    </citation>
    <scope>NUCLEOTIDE SEQUENCE [LARGE SCALE GENOMIC DNA]</scope>
    <source>
        <strain evidence="1 2">DSM 100333</strain>
    </source>
</reference>
<sequence>MVMAFEIEVDREHIENTLSVTYTMGQINSYMEIIRELKEIPENDVVNIKETIGRLQDRIQMLLALNPKAELELKTSTPEELKI</sequence>
<gene>
    <name evidence="1" type="ORF">C7379_12723</name>
</gene>
<dbReference type="EMBL" id="QENY01000027">
    <property type="protein sequence ID" value="PVX48202.1"/>
    <property type="molecule type" value="Genomic_DNA"/>
</dbReference>
<organism evidence="1 2">
    <name type="scientific">Hallella colorans</name>
    <dbReference type="NCBI Taxonomy" id="1703337"/>
    <lineage>
        <taxon>Bacteria</taxon>
        <taxon>Pseudomonadati</taxon>
        <taxon>Bacteroidota</taxon>
        <taxon>Bacteroidia</taxon>
        <taxon>Bacteroidales</taxon>
        <taxon>Prevotellaceae</taxon>
        <taxon>Hallella</taxon>
    </lineage>
</organism>
<comment type="caution">
    <text evidence="1">The sequence shown here is derived from an EMBL/GenBank/DDBJ whole genome shotgun (WGS) entry which is preliminary data.</text>
</comment>
<name>A0A2U0TX77_9BACT</name>
<dbReference type="Proteomes" id="UP000245870">
    <property type="component" value="Unassembled WGS sequence"/>
</dbReference>
<proteinExistence type="predicted"/>
<keyword evidence="2" id="KW-1185">Reference proteome</keyword>
<accession>A0A2U0TX77</accession>
<evidence type="ECO:0000313" key="1">
    <source>
        <dbReference type="EMBL" id="PVX48202.1"/>
    </source>
</evidence>
<protein>
    <submittedName>
        <fullName evidence="1">Uncharacterized protein</fullName>
    </submittedName>
</protein>
<evidence type="ECO:0000313" key="2">
    <source>
        <dbReference type="Proteomes" id="UP000245870"/>
    </source>
</evidence>
<dbReference type="AlphaFoldDB" id="A0A2U0TX77"/>